<name>A0AAV1L4V6_9NEOP</name>
<dbReference type="InterPro" id="IPR001329">
    <property type="entry name" value="Venom_Hyaluronidase"/>
</dbReference>
<dbReference type="GO" id="GO:0005975">
    <property type="term" value="P:carbohydrate metabolic process"/>
    <property type="evidence" value="ECO:0007669"/>
    <property type="project" value="InterPro"/>
</dbReference>
<feature type="chain" id="PRO_5043449396" description="Hyaluronidase" evidence="6">
    <location>
        <begin position="20"/>
        <end position="852"/>
    </location>
</feature>
<organism evidence="7 8">
    <name type="scientific">Parnassius mnemosyne</name>
    <name type="common">clouded apollo</name>
    <dbReference type="NCBI Taxonomy" id="213953"/>
    <lineage>
        <taxon>Eukaryota</taxon>
        <taxon>Metazoa</taxon>
        <taxon>Ecdysozoa</taxon>
        <taxon>Arthropoda</taxon>
        <taxon>Hexapoda</taxon>
        <taxon>Insecta</taxon>
        <taxon>Pterygota</taxon>
        <taxon>Neoptera</taxon>
        <taxon>Endopterygota</taxon>
        <taxon>Lepidoptera</taxon>
        <taxon>Glossata</taxon>
        <taxon>Ditrysia</taxon>
        <taxon>Papilionoidea</taxon>
        <taxon>Papilionidae</taxon>
        <taxon>Parnassiinae</taxon>
        <taxon>Parnassini</taxon>
        <taxon>Parnassius</taxon>
        <taxon>Driopa</taxon>
    </lineage>
</organism>
<dbReference type="Pfam" id="PF01630">
    <property type="entry name" value="Glyco_hydro_56"/>
    <property type="match status" value="1"/>
</dbReference>
<comment type="caution">
    <text evidence="7">The sequence shown here is derived from an EMBL/GenBank/DDBJ whole genome shotgun (WGS) entry which is preliminary data.</text>
</comment>
<evidence type="ECO:0000256" key="4">
    <source>
        <dbReference type="RuleBase" id="RU610713"/>
    </source>
</evidence>
<dbReference type="SUPFAM" id="SSF51445">
    <property type="entry name" value="(Trans)glycosidases"/>
    <property type="match status" value="1"/>
</dbReference>
<evidence type="ECO:0000256" key="5">
    <source>
        <dbReference type="SAM" id="MobiDB-lite"/>
    </source>
</evidence>
<feature type="signal peptide" evidence="6">
    <location>
        <begin position="1"/>
        <end position="19"/>
    </location>
</feature>
<keyword evidence="4" id="KW-0378">Hydrolase</keyword>
<dbReference type="EMBL" id="CAVLGL010000084">
    <property type="protein sequence ID" value="CAK1589429.1"/>
    <property type="molecule type" value="Genomic_DNA"/>
</dbReference>
<gene>
    <name evidence="7" type="ORF">PARMNEM_LOCUS9930</name>
</gene>
<evidence type="ECO:0000313" key="8">
    <source>
        <dbReference type="Proteomes" id="UP001314205"/>
    </source>
</evidence>
<dbReference type="InterPro" id="IPR018155">
    <property type="entry name" value="Hyaluronidase"/>
</dbReference>
<dbReference type="GO" id="GO:0004415">
    <property type="term" value="F:hyalurononglucosaminidase activity"/>
    <property type="evidence" value="ECO:0007669"/>
    <property type="project" value="UniProtKB-UniRule"/>
</dbReference>
<sequence length="852" mass="97436">MLFLLFIILAGYAVRCDDASNNYYVIEMPEEDVPLQETKKPFKVYWNVPTMQCTSKKIPFANLYEKYGIIQNANDSFRGEKIAILYDPGLFPALLKNETSGKFKFRNGGVPQEGDIESHLDAFRLTMEQSIPDVDFKGVGIIDFESWRPIFRQNFGVLVPYKDVSYEIEKKTHWWWPKTWVQDEAKQRFEEAARIFMQNTLSIAKQMRPKAQWGYYGFPYCFNVAANNPSENCPANVIQENNKINWLWSESTALYPSIYSSKNLTSKQLAALIRGRVTEASRIRRKGTPILPYFWFKYRDGGFLNELDLEMVLKTLYKSNASGFIIWGSSKDVNTIEKCNKLQNYVDTIMGPAISKYVKYNQRADDEPTTDNSNYIVNETVTKEPVSDDQIVVIPENVRNSSTTHQPLLENTKTEIKNESLKIQSNNIAFDPEYHWVPPETYNQDIKLYVEEELTKKIKYNNLTDVRHKYADSLKGTILIDMIINALYDSKTEIKIEPNYNGELEPTENVLNYVDFNLHQITDFMSPSKYPPFELSTKSPIIDDNRKVKEGPTLNDIILGSYNHNIYTTEDAVSITALDNNYKDFNDLETKNNHVPSNNNIKNSSNDFIHPNTQNELSTSPFVSNVDVTFIDVEKQDQTTVFSSAETEDDYVFFDIKTEANILSTTTDNVKFYTDDLNFITSISNITTETTTIDTNGQIGISSNFVTEDLNISQYSVSITKEPNFTDLNDSSTESATFTERNDKEFVHFQKEGNIDEISSQQTDSLSIFTESVNSSTDLDDKVTESTVLEEALEENMSLGTSQEVNSDENFTSLGLPSTGSPDKVATSNIANGSKDLIYTYYMFIIYLKMFM</sequence>
<dbReference type="Proteomes" id="UP001314205">
    <property type="component" value="Unassembled WGS sequence"/>
</dbReference>
<keyword evidence="2" id="KW-1015">Disulfide bond</keyword>
<dbReference type="PANTHER" id="PTHR11769:SF35">
    <property type="entry name" value="HYALURONIDASE"/>
    <property type="match status" value="1"/>
</dbReference>
<dbReference type="PRINTS" id="PR00846">
    <property type="entry name" value="GLHYDRLASE56"/>
</dbReference>
<comment type="similarity">
    <text evidence="1 4">Belongs to the glycosyl hydrolase 56 family.</text>
</comment>
<evidence type="ECO:0000256" key="6">
    <source>
        <dbReference type="SAM" id="SignalP"/>
    </source>
</evidence>
<dbReference type="GO" id="GO:0006952">
    <property type="term" value="P:defense response"/>
    <property type="evidence" value="ECO:0007669"/>
    <property type="project" value="InterPro"/>
</dbReference>
<evidence type="ECO:0000256" key="2">
    <source>
        <dbReference type="ARBA" id="ARBA00023157"/>
    </source>
</evidence>
<dbReference type="EC" id="3.2.1.35" evidence="4"/>
<protein>
    <recommendedName>
        <fullName evidence="4">Hyaluronidase</fullName>
        <ecNumber evidence="4">3.2.1.35</ecNumber>
    </recommendedName>
</protein>
<reference evidence="7 8" key="1">
    <citation type="submission" date="2023-11" db="EMBL/GenBank/DDBJ databases">
        <authorList>
            <person name="Hedman E."/>
            <person name="Englund M."/>
            <person name="Stromberg M."/>
            <person name="Nyberg Akerstrom W."/>
            <person name="Nylinder S."/>
            <person name="Jareborg N."/>
            <person name="Kallberg Y."/>
            <person name="Kronander E."/>
        </authorList>
    </citation>
    <scope>NUCLEOTIDE SEQUENCE [LARGE SCALE GENOMIC DNA]</scope>
</reference>
<keyword evidence="6" id="KW-0732">Signal</keyword>
<keyword evidence="8" id="KW-1185">Reference proteome</keyword>
<evidence type="ECO:0000313" key="7">
    <source>
        <dbReference type="EMBL" id="CAK1589429.1"/>
    </source>
</evidence>
<keyword evidence="4" id="KW-0326">Glycosidase</keyword>
<dbReference type="GO" id="GO:0030214">
    <property type="term" value="P:hyaluronan catabolic process"/>
    <property type="evidence" value="ECO:0007669"/>
    <property type="project" value="TreeGrafter"/>
</dbReference>
<keyword evidence="3" id="KW-0325">Glycoprotein</keyword>
<comment type="catalytic activity">
    <reaction evidence="4">
        <text>Random hydrolysis of (1-&gt;4)-linkages between N-acetyl-beta-D-glucosamine and D-glucuronate residues in hyaluronate.</text>
        <dbReference type="EC" id="3.2.1.35"/>
    </reaction>
</comment>
<dbReference type="PRINTS" id="PR00847">
    <property type="entry name" value="HYALURONDASE"/>
</dbReference>
<dbReference type="InterPro" id="IPR017853">
    <property type="entry name" value="GH"/>
</dbReference>
<feature type="region of interest" description="Disordered" evidence="5">
    <location>
        <begin position="798"/>
        <end position="822"/>
    </location>
</feature>
<accession>A0AAV1L4V6</accession>
<dbReference type="AlphaFoldDB" id="A0AAV1L4V6"/>
<dbReference type="Gene3D" id="3.20.20.70">
    <property type="entry name" value="Aldolase class I"/>
    <property type="match status" value="1"/>
</dbReference>
<dbReference type="PANTHER" id="PTHR11769">
    <property type="entry name" value="HYALURONIDASE"/>
    <property type="match status" value="1"/>
</dbReference>
<evidence type="ECO:0000256" key="1">
    <source>
        <dbReference type="ARBA" id="ARBA00008871"/>
    </source>
</evidence>
<evidence type="ECO:0000256" key="3">
    <source>
        <dbReference type="ARBA" id="ARBA00023180"/>
    </source>
</evidence>
<proteinExistence type="inferred from homology"/>
<dbReference type="InterPro" id="IPR013785">
    <property type="entry name" value="Aldolase_TIM"/>
</dbReference>